<comment type="caution">
    <text evidence="2">The sequence shown here is derived from an EMBL/GenBank/DDBJ whole genome shotgun (WGS) entry which is preliminary data.</text>
</comment>
<accession>X1R7B5</accession>
<sequence>MSKIFISATLENNQKYLPGVLPFYFKLYNYEINGNEVVASIEKRSHFSKKKEIIQINADLNTQEKIIFDKASELNNKHYYFAKWTTLPVIVRKEGIFSIRFFFLETMMRYRNMYIQYDFDIDTQNFIGANRGSGRIQSNHEKKKEEQELEYDEVEKIFDSTWKNWESRRRCEQTHTPEYLKKKNNENRE</sequence>
<gene>
    <name evidence="2" type="ORF">S06H3_52723</name>
</gene>
<proteinExistence type="predicted"/>
<organism evidence="2">
    <name type="scientific">marine sediment metagenome</name>
    <dbReference type="NCBI Taxonomy" id="412755"/>
    <lineage>
        <taxon>unclassified sequences</taxon>
        <taxon>metagenomes</taxon>
        <taxon>ecological metagenomes</taxon>
    </lineage>
</organism>
<evidence type="ECO:0000313" key="2">
    <source>
        <dbReference type="EMBL" id="GAI51484.1"/>
    </source>
</evidence>
<evidence type="ECO:0000256" key="1">
    <source>
        <dbReference type="SAM" id="MobiDB-lite"/>
    </source>
</evidence>
<feature type="region of interest" description="Disordered" evidence="1">
    <location>
        <begin position="168"/>
        <end position="189"/>
    </location>
</feature>
<reference evidence="2" key="1">
    <citation type="journal article" date="2014" name="Front. Microbiol.">
        <title>High frequency of phylogenetically diverse reductive dehalogenase-homologous genes in deep subseafloor sedimentary metagenomes.</title>
        <authorList>
            <person name="Kawai M."/>
            <person name="Futagami T."/>
            <person name="Toyoda A."/>
            <person name="Takaki Y."/>
            <person name="Nishi S."/>
            <person name="Hori S."/>
            <person name="Arai W."/>
            <person name="Tsubouchi T."/>
            <person name="Morono Y."/>
            <person name="Uchiyama I."/>
            <person name="Ito T."/>
            <person name="Fujiyama A."/>
            <person name="Inagaki F."/>
            <person name="Takami H."/>
        </authorList>
    </citation>
    <scope>NUCLEOTIDE SEQUENCE</scope>
    <source>
        <strain evidence="2">Expedition CK06-06</strain>
    </source>
</reference>
<dbReference type="EMBL" id="BARV01033554">
    <property type="protein sequence ID" value="GAI51484.1"/>
    <property type="molecule type" value="Genomic_DNA"/>
</dbReference>
<name>X1R7B5_9ZZZZ</name>
<protein>
    <submittedName>
        <fullName evidence="2">Uncharacterized protein</fullName>
    </submittedName>
</protein>
<dbReference type="AlphaFoldDB" id="X1R7B5"/>